<dbReference type="Proteomes" id="UP001595816">
    <property type="component" value="Unassembled WGS sequence"/>
</dbReference>
<feature type="domain" description="Septum formation-related" evidence="2">
    <location>
        <begin position="49"/>
        <end position="270"/>
    </location>
</feature>
<feature type="chain" id="PRO_5046359482" evidence="1">
    <location>
        <begin position="29"/>
        <end position="292"/>
    </location>
</feature>
<feature type="signal peptide" evidence="1">
    <location>
        <begin position="1"/>
        <end position="28"/>
    </location>
</feature>
<dbReference type="EMBL" id="JBHSAY010000035">
    <property type="protein sequence ID" value="MFC4136981.1"/>
    <property type="molecule type" value="Genomic_DNA"/>
</dbReference>
<organism evidence="3 4">
    <name type="scientific">Hamadaea flava</name>
    <dbReference type="NCBI Taxonomy" id="1742688"/>
    <lineage>
        <taxon>Bacteria</taxon>
        <taxon>Bacillati</taxon>
        <taxon>Actinomycetota</taxon>
        <taxon>Actinomycetes</taxon>
        <taxon>Micromonosporales</taxon>
        <taxon>Micromonosporaceae</taxon>
        <taxon>Hamadaea</taxon>
    </lineage>
</organism>
<keyword evidence="1" id="KW-0732">Signal</keyword>
<evidence type="ECO:0000256" key="1">
    <source>
        <dbReference type="SAM" id="SignalP"/>
    </source>
</evidence>
<proteinExistence type="predicted"/>
<comment type="caution">
    <text evidence="3">The sequence shown here is derived from an EMBL/GenBank/DDBJ whole genome shotgun (WGS) entry which is preliminary data.</text>
</comment>
<dbReference type="Pfam" id="PF13845">
    <property type="entry name" value="Septum_form"/>
    <property type="match status" value="1"/>
</dbReference>
<evidence type="ECO:0000259" key="2">
    <source>
        <dbReference type="Pfam" id="PF13845"/>
    </source>
</evidence>
<gene>
    <name evidence="3" type="ORF">ACFOZ4_40785</name>
</gene>
<keyword evidence="4" id="KW-1185">Reference proteome</keyword>
<evidence type="ECO:0000313" key="4">
    <source>
        <dbReference type="Proteomes" id="UP001595816"/>
    </source>
</evidence>
<dbReference type="PROSITE" id="PS51257">
    <property type="entry name" value="PROKAR_LIPOPROTEIN"/>
    <property type="match status" value="1"/>
</dbReference>
<reference evidence="4" key="1">
    <citation type="journal article" date="2019" name="Int. J. Syst. Evol. Microbiol.">
        <title>The Global Catalogue of Microorganisms (GCM) 10K type strain sequencing project: providing services to taxonomists for standard genome sequencing and annotation.</title>
        <authorList>
            <consortium name="The Broad Institute Genomics Platform"/>
            <consortium name="The Broad Institute Genome Sequencing Center for Infectious Disease"/>
            <person name="Wu L."/>
            <person name="Ma J."/>
        </authorList>
    </citation>
    <scope>NUCLEOTIDE SEQUENCE [LARGE SCALE GENOMIC DNA]</scope>
    <source>
        <strain evidence="4">CGMCC 4.7289</strain>
    </source>
</reference>
<accession>A0ABV8M0U5</accession>
<dbReference type="InterPro" id="IPR026004">
    <property type="entry name" value="Septum_form"/>
</dbReference>
<dbReference type="RefSeq" id="WP_253762166.1">
    <property type="nucleotide sequence ID" value="NZ_JAMZDZ010000001.1"/>
</dbReference>
<sequence>MTGRRLRPAALAATVLVLLGGCGLPAKADVRLADHWSMPPAAQQVELKAGDCHQGAADQVDITIEETVDCSFTHLRETTYVGEFTGDLAKLDHAPRLMGSLEWDVTAQQQVYAECDRRTSAYLGRASWYDLRLRLEVIVPADAAWAAGRRWFRCDLSEMDVDWAVTEPRDGSLKRFAYAPACLDITSDVTTIVDCATKHNAEYVGSFLNPMVTKEPESDADYAPIQARCRSLAAPFLGVAASRVAGLTGTTVWFDYEYKFWAAGRRIVHCSLWFGTAAMTGSARGRQGRNLP</sequence>
<name>A0ABV8M0U5_9ACTN</name>
<evidence type="ECO:0000313" key="3">
    <source>
        <dbReference type="EMBL" id="MFC4136981.1"/>
    </source>
</evidence>
<protein>
    <submittedName>
        <fullName evidence="3">Septum formation family protein</fullName>
    </submittedName>
</protein>